<organism evidence="2 3">
    <name type="scientific">Aquibacillus rhizosphaerae</name>
    <dbReference type="NCBI Taxonomy" id="3051431"/>
    <lineage>
        <taxon>Bacteria</taxon>
        <taxon>Bacillati</taxon>
        <taxon>Bacillota</taxon>
        <taxon>Bacilli</taxon>
        <taxon>Bacillales</taxon>
        <taxon>Bacillaceae</taxon>
        <taxon>Aquibacillus</taxon>
    </lineage>
</organism>
<keyword evidence="3" id="KW-1185">Reference proteome</keyword>
<dbReference type="PANTHER" id="PTHR10587:SF134">
    <property type="entry name" value="SECRETED PROTEIN"/>
    <property type="match status" value="1"/>
</dbReference>
<dbReference type="InterPro" id="IPR002509">
    <property type="entry name" value="NODB_dom"/>
</dbReference>
<dbReference type="Proteomes" id="UP001235343">
    <property type="component" value="Unassembled WGS sequence"/>
</dbReference>
<reference evidence="2 3" key="1">
    <citation type="submission" date="2023-06" db="EMBL/GenBank/DDBJ databases">
        <title>Aquibacillus rhizosphaerae LR5S19.</title>
        <authorList>
            <person name="Sun J.-Q."/>
        </authorList>
    </citation>
    <scope>NUCLEOTIDE SEQUENCE [LARGE SCALE GENOMIC DNA]</scope>
    <source>
        <strain evidence="2 3">LR5S19</strain>
    </source>
</reference>
<dbReference type="Pfam" id="PF01522">
    <property type="entry name" value="Polysacc_deac_1"/>
    <property type="match status" value="1"/>
</dbReference>
<feature type="domain" description="NodB homology" evidence="1">
    <location>
        <begin position="92"/>
        <end position="293"/>
    </location>
</feature>
<dbReference type="PROSITE" id="PS51677">
    <property type="entry name" value="NODB"/>
    <property type="match status" value="1"/>
</dbReference>
<dbReference type="InterPro" id="IPR011330">
    <property type="entry name" value="Glyco_hydro/deAcase_b/a-brl"/>
</dbReference>
<dbReference type="InterPro" id="IPR050248">
    <property type="entry name" value="Polysacc_deacetylase_ArnD"/>
</dbReference>
<evidence type="ECO:0000259" key="1">
    <source>
        <dbReference type="PROSITE" id="PS51677"/>
    </source>
</evidence>
<dbReference type="CDD" id="cd10955">
    <property type="entry name" value="CE4_BH0857_like"/>
    <property type="match status" value="1"/>
</dbReference>
<proteinExistence type="predicted"/>
<dbReference type="EMBL" id="JASTZU010000034">
    <property type="protein sequence ID" value="MDL4840691.1"/>
    <property type="molecule type" value="Genomic_DNA"/>
</dbReference>
<accession>A0ABT7L491</accession>
<dbReference type="RefSeq" id="WP_285931824.1">
    <property type="nucleotide sequence ID" value="NZ_JASTZU010000034.1"/>
</dbReference>
<dbReference type="Gene3D" id="3.20.20.370">
    <property type="entry name" value="Glycoside hydrolase/deacetylase"/>
    <property type="match status" value="1"/>
</dbReference>
<protein>
    <submittedName>
        <fullName evidence="2">Polysaccharide deacetylase family protein</fullName>
    </submittedName>
</protein>
<gene>
    <name evidence="2" type="ORF">QQS35_09545</name>
</gene>
<dbReference type="SUPFAM" id="SSF88713">
    <property type="entry name" value="Glycoside hydrolase/deacetylase"/>
    <property type="match status" value="1"/>
</dbReference>
<evidence type="ECO:0000313" key="3">
    <source>
        <dbReference type="Proteomes" id="UP001235343"/>
    </source>
</evidence>
<dbReference type="PANTHER" id="PTHR10587">
    <property type="entry name" value="GLYCOSYL TRANSFERASE-RELATED"/>
    <property type="match status" value="1"/>
</dbReference>
<sequence length="293" mass="32537">MKKWVTICTSIIILLIIFFPIERDALSATLAVESSRSPVMKNISEEFPLLQVLSFSTTIRKASDISQDNSSLPSEWGLDVRGVKNQLNTNDHVIALTFDACGSSSGSNYDQQLIDFLVENNIPATLFINERWIEENKEVFLYLASLDQFQIENHGTNHKPLSINGQSAYGIKGTLSSKEAIQEIISNYKTIYQLTGHQPKYFRSGTAHYDDSSVSLLNELGMEAVNFNINGDAGATLSANEVKHELLKSKAGTIAILHMNQPNSQTAEGIKMAIPNLLDQGFKFVKLDSYELK</sequence>
<comment type="caution">
    <text evidence="2">The sequence shown here is derived from an EMBL/GenBank/DDBJ whole genome shotgun (WGS) entry which is preliminary data.</text>
</comment>
<evidence type="ECO:0000313" key="2">
    <source>
        <dbReference type="EMBL" id="MDL4840691.1"/>
    </source>
</evidence>
<name>A0ABT7L491_9BACI</name>